<evidence type="ECO:0000313" key="6">
    <source>
        <dbReference type="Proteomes" id="UP000310200"/>
    </source>
</evidence>
<accession>A0A4S2L8A3</accession>
<feature type="transmembrane region" description="Helical" evidence="4">
    <location>
        <begin position="422"/>
        <end position="445"/>
    </location>
</feature>
<feature type="transmembrane region" description="Helical" evidence="4">
    <location>
        <begin position="96"/>
        <end position="118"/>
    </location>
</feature>
<proteinExistence type="inferred from homology"/>
<dbReference type="Gene3D" id="1.20.1250.20">
    <property type="entry name" value="MFS general substrate transporter like domains"/>
    <property type="match status" value="1"/>
</dbReference>
<feature type="transmembrane region" description="Helical" evidence="4">
    <location>
        <begin position="389"/>
        <end position="410"/>
    </location>
</feature>
<organism evidence="5 6">
    <name type="scientific">Temnothorax longispinosus</name>
    <dbReference type="NCBI Taxonomy" id="300112"/>
    <lineage>
        <taxon>Eukaryota</taxon>
        <taxon>Metazoa</taxon>
        <taxon>Ecdysozoa</taxon>
        <taxon>Arthropoda</taxon>
        <taxon>Hexapoda</taxon>
        <taxon>Insecta</taxon>
        <taxon>Pterygota</taxon>
        <taxon>Neoptera</taxon>
        <taxon>Endopterygota</taxon>
        <taxon>Hymenoptera</taxon>
        <taxon>Apocrita</taxon>
        <taxon>Aculeata</taxon>
        <taxon>Formicoidea</taxon>
        <taxon>Formicidae</taxon>
        <taxon>Myrmicinae</taxon>
        <taxon>Temnothorax</taxon>
    </lineage>
</organism>
<keyword evidence="2 4" id="KW-0472">Membrane</keyword>
<dbReference type="GO" id="GO:0090482">
    <property type="term" value="F:vitamin transmembrane transporter activity"/>
    <property type="evidence" value="ECO:0007669"/>
    <property type="project" value="InterPro"/>
</dbReference>
<dbReference type="GO" id="GO:0005886">
    <property type="term" value="C:plasma membrane"/>
    <property type="evidence" value="ECO:0007669"/>
    <property type="project" value="UniProtKB-UniRule"/>
</dbReference>
<comment type="subcellular location">
    <subcellularLocation>
        <location evidence="2">Membrane</location>
        <topology evidence="2">Multi-pass membrane protein</topology>
    </subcellularLocation>
</comment>
<keyword evidence="2" id="KW-0813">Transport</keyword>
<feature type="transmembrane region" description="Helical" evidence="4">
    <location>
        <begin position="72"/>
        <end position="90"/>
    </location>
</feature>
<feature type="transmembrane region" description="Helical" evidence="4">
    <location>
        <begin position="139"/>
        <end position="157"/>
    </location>
</feature>
<dbReference type="SUPFAM" id="SSF103473">
    <property type="entry name" value="MFS general substrate transporter"/>
    <property type="match status" value="1"/>
</dbReference>
<dbReference type="EMBL" id="QBLH01000323">
    <property type="protein sequence ID" value="TGZ56617.1"/>
    <property type="molecule type" value="Genomic_DNA"/>
</dbReference>
<dbReference type="AlphaFoldDB" id="A0A4S2L8A3"/>
<feature type="compositionally biased region" description="Polar residues" evidence="3">
    <location>
        <begin position="212"/>
        <end position="223"/>
    </location>
</feature>
<keyword evidence="4" id="KW-1133">Transmembrane helix</keyword>
<dbReference type="InterPro" id="IPR002666">
    <property type="entry name" value="Folate_carrier"/>
</dbReference>
<evidence type="ECO:0000313" key="5">
    <source>
        <dbReference type="EMBL" id="TGZ56617.1"/>
    </source>
</evidence>
<feature type="compositionally biased region" description="Basic and acidic residues" evidence="3">
    <location>
        <begin position="201"/>
        <end position="210"/>
    </location>
</feature>
<evidence type="ECO:0000256" key="4">
    <source>
        <dbReference type="SAM" id="Phobius"/>
    </source>
</evidence>
<gene>
    <name evidence="5" type="ORF">DBV15_10745</name>
</gene>
<feature type="region of interest" description="Disordered" evidence="3">
    <location>
        <begin position="201"/>
        <end position="224"/>
    </location>
</feature>
<dbReference type="PANTHER" id="PTHR10686:SF18">
    <property type="entry name" value="IP11787P-RELATED"/>
    <property type="match status" value="1"/>
</dbReference>
<feature type="transmembrane region" description="Helical" evidence="4">
    <location>
        <begin position="267"/>
        <end position="287"/>
    </location>
</feature>
<dbReference type="InterPro" id="IPR036259">
    <property type="entry name" value="MFS_trans_sf"/>
</dbReference>
<dbReference type="Proteomes" id="UP000310200">
    <property type="component" value="Unassembled WGS sequence"/>
</dbReference>
<dbReference type="Pfam" id="PF01770">
    <property type="entry name" value="Folate_carrier"/>
    <property type="match status" value="1"/>
</dbReference>
<feature type="transmembrane region" description="Helical" evidence="4">
    <location>
        <begin position="358"/>
        <end position="377"/>
    </location>
</feature>
<feature type="transmembrane region" description="Helical" evidence="4">
    <location>
        <begin position="332"/>
        <end position="352"/>
    </location>
</feature>
<feature type="transmembrane region" description="Helical" evidence="4">
    <location>
        <begin position="45"/>
        <end position="65"/>
    </location>
</feature>
<comment type="similarity">
    <text evidence="1 2">Belongs to the reduced folate carrier (RFC) transporter (TC 2.A.48) family.</text>
</comment>
<evidence type="ECO:0000256" key="2">
    <source>
        <dbReference type="PIRNR" id="PIRNR028739"/>
    </source>
</evidence>
<feature type="transmembrane region" description="Helical" evidence="4">
    <location>
        <begin position="163"/>
        <end position="181"/>
    </location>
</feature>
<evidence type="ECO:0000256" key="3">
    <source>
        <dbReference type="SAM" id="MobiDB-lite"/>
    </source>
</evidence>
<keyword evidence="6" id="KW-1185">Reference proteome</keyword>
<feature type="transmembrane region" description="Helical" evidence="4">
    <location>
        <begin position="299"/>
        <end position="320"/>
    </location>
</feature>
<dbReference type="NCBIfam" id="TIGR00806">
    <property type="entry name" value="rfc"/>
    <property type="match status" value="1"/>
</dbReference>
<comment type="caution">
    <text evidence="5">The sequence shown here is derived from an EMBL/GenBank/DDBJ whole genome shotgun (WGS) entry which is preliminary data.</text>
</comment>
<sequence length="483" mass="54629">MHWVKISCILCMFGCFKDFRPSESFVTDYLTGPWKNFTSDEVNQHIYPVATYSYLATLILVFLVTDFVRYKPIIVLCGISGIITFLMIILGKTVIVFQIVEFFYGLFFSTEVAYYTYIYAKVDKKHYQEVTGHTKAATLFGRSMSGIVAQLTASFDLLNYHQLNFITLSACIFATVWSLFLPSVNQSMYFHHTSSVSDEEQGKGALDHQSRHSSNLRKSSPSVENGKIRSCCFVLSGASLLCKIGNAYALLWKHFVKAYTNYRVAKWSVWWALATCGYLQVINYIQLLWQTAVEPEDRIYNGAVDFIYAIVGAVTVFCVGRVQLNWTLLGDLTLSIFSLLEGGILLGCSYSYNIWLLYFGYVIFGVIYHTMVTVASFEVAKCISEDSYGLVFGMNTFFALLTQSILTLVVVNTLMLNIRQQFFVYGSYFLILAVVYIVMGIVNVVQHYRSAAGFHVWISSDDKFPSASDASNIELSKHERNGS</sequence>
<evidence type="ECO:0000256" key="1">
    <source>
        <dbReference type="ARBA" id="ARBA00005773"/>
    </source>
</evidence>
<dbReference type="PIRSF" id="PIRSF028739">
    <property type="entry name" value="Folate_carrier"/>
    <property type="match status" value="1"/>
</dbReference>
<reference evidence="5 6" key="1">
    <citation type="journal article" date="2019" name="Philos. Trans. R. Soc. Lond., B, Biol. Sci.">
        <title>Ant behaviour and brain gene expression of defending hosts depend on the ecological success of the intruding social parasite.</title>
        <authorList>
            <person name="Kaur R."/>
            <person name="Stoldt M."/>
            <person name="Jongepier E."/>
            <person name="Feldmeyer B."/>
            <person name="Menzel F."/>
            <person name="Bornberg-Bauer E."/>
            <person name="Foitzik S."/>
        </authorList>
    </citation>
    <scope>NUCLEOTIDE SEQUENCE [LARGE SCALE GENOMIC DNA]</scope>
    <source>
        <tissue evidence="5">Whole body</tissue>
    </source>
</reference>
<keyword evidence="4" id="KW-0812">Transmembrane</keyword>
<name>A0A4S2L8A3_9HYME</name>
<protein>
    <submittedName>
        <fullName evidence="5">Thiamine transporter 2</fullName>
    </submittedName>
</protein>
<dbReference type="PANTHER" id="PTHR10686">
    <property type="entry name" value="FOLATE TRANSPORTER"/>
    <property type="match status" value="1"/>
</dbReference>